<comment type="caution">
    <text evidence="1">The sequence shown here is derived from an EMBL/GenBank/DDBJ whole genome shotgun (WGS) entry which is preliminary data.</text>
</comment>
<protein>
    <submittedName>
        <fullName evidence="1">Uncharacterized protein</fullName>
    </submittedName>
</protein>
<proteinExistence type="predicted"/>
<dbReference type="Proteomes" id="UP000077521">
    <property type="component" value="Unassembled WGS sequence"/>
</dbReference>
<dbReference type="EMBL" id="LWDF02000220">
    <property type="protein sequence ID" value="KAE8252066.1"/>
    <property type="molecule type" value="Genomic_DNA"/>
</dbReference>
<gene>
    <name evidence="1" type="ORF">A4X13_0g3722</name>
</gene>
<sequence length="100" mass="11289">MDHDSATFTVEQQCAKDGTVDRAQYQAPPSPCSTQHSLGRPRPFRLHLNVHQLHYLPTAKGYSSLVRLNAEGSMLNILQLQSQQGFRHHCYKRAVRTTAS</sequence>
<accession>A0A177TB04</accession>
<evidence type="ECO:0000313" key="2">
    <source>
        <dbReference type="Proteomes" id="UP000077521"/>
    </source>
</evidence>
<keyword evidence="2" id="KW-1185">Reference proteome</keyword>
<name>A0A177TB04_9BASI</name>
<organism evidence="1 2">
    <name type="scientific">Tilletia indica</name>
    <dbReference type="NCBI Taxonomy" id="43049"/>
    <lineage>
        <taxon>Eukaryota</taxon>
        <taxon>Fungi</taxon>
        <taxon>Dikarya</taxon>
        <taxon>Basidiomycota</taxon>
        <taxon>Ustilaginomycotina</taxon>
        <taxon>Exobasidiomycetes</taxon>
        <taxon>Tilletiales</taxon>
        <taxon>Tilletiaceae</taxon>
        <taxon>Tilletia</taxon>
    </lineage>
</organism>
<reference evidence="1" key="2">
    <citation type="journal article" date="2019" name="IMA Fungus">
        <title>Genome sequencing and comparison of five Tilletia species to identify candidate genes for the detection of regulated species infecting wheat.</title>
        <authorList>
            <person name="Nguyen H.D.T."/>
            <person name="Sultana T."/>
            <person name="Kesanakurti P."/>
            <person name="Hambleton S."/>
        </authorList>
    </citation>
    <scope>NUCLEOTIDE SEQUENCE</scope>
    <source>
        <strain evidence="1">DAOMC 236416</strain>
    </source>
</reference>
<dbReference type="AlphaFoldDB" id="A0A177TB04"/>
<evidence type="ECO:0000313" key="1">
    <source>
        <dbReference type="EMBL" id="KAE8252066.1"/>
    </source>
</evidence>
<reference evidence="1" key="1">
    <citation type="submission" date="2016-04" db="EMBL/GenBank/DDBJ databases">
        <authorList>
            <person name="Nguyen H.D."/>
            <person name="Samba Siva P."/>
            <person name="Cullis J."/>
            <person name="Levesque C.A."/>
            <person name="Hambleton S."/>
        </authorList>
    </citation>
    <scope>NUCLEOTIDE SEQUENCE</scope>
    <source>
        <strain evidence="1">DAOMC 236416</strain>
    </source>
</reference>